<keyword evidence="8" id="KW-0732">Signal</keyword>
<keyword evidence="11" id="KW-0560">Oxidoreductase</keyword>
<dbReference type="RefSeq" id="WP_148596098.1">
    <property type="nucleotide sequence ID" value="NZ_CP042997.1"/>
</dbReference>
<dbReference type="GO" id="GO:0047134">
    <property type="term" value="F:protein-disulfide reductase [NAD(P)H] activity"/>
    <property type="evidence" value="ECO:0007669"/>
    <property type="project" value="UniProtKB-EC"/>
</dbReference>
<keyword evidence="12" id="KW-1185">Reference proteome</keyword>
<dbReference type="Gene3D" id="2.60.40.1250">
    <property type="entry name" value="Thiol:disulfide interchange protein DsbD, N-terminal domain"/>
    <property type="match status" value="1"/>
</dbReference>
<evidence type="ECO:0000256" key="7">
    <source>
        <dbReference type="SAM" id="Phobius"/>
    </source>
</evidence>
<dbReference type="InterPro" id="IPR036929">
    <property type="entry name" value="DsbDN_sf"/>
</dbReference>
<comment type="subcellular location">
    <subcellularLocation>
        <location evidence="1">Membrane</location>
        <topology evidence="1">Multi-pass membrane protein</topology>
    </subcellularLocation>
</comment>
<evidence type="ECO:0000256" key="6">
    <source>
        <dbReference type="SAM" id="MobiDB-lite"/>
    </source>
</evidence>
<feature type="transmembrane region" description="Helical" evidence="7">
    <location>
        <begin position="734"/>
        <end position="756"/>
    </location>
</feature>
<dbReference type="Pfam" id="PF13899">
    <property type="entry name" value="Thioredoxin_7"/>
    <property type="match status" value="1"/>
</dbReference>
<sequence precursor="true">MRPGPLFRVPGACLAALLVPALGLMAPAKPACAADEPARPAQKDSSPRARPRDVTLSLAVEPAEAKPGQTVTLKVTAKLNPGWHIYTYAKKQEGDGPRNTLFDLFGPAGLEIAGPWKASKEAESHAEPAFENKVFSYYEDEVTWSLPLKVPADAAAGKKQIRLQASYQICNAESCSFPGRWTLPAATLTVLPRGSTPAGEVRRDLRSPLDAALYASLTGLVQGDAGKSPAPAPKKKDVGVRLRPKGMTVKAAVEPAEARPGATVTYKATVELEEGLHIYAMAKGEAAEDGPVPTTFDFFDPGGLKIEGTWKPERDPEVRPDPTQDNKIVESFEHSVTWSIPLVVPADAAPGKRILRCQIGYQVCNDKFCFPIGQWTLPDVVLNVSGEGGNAAAVAAATPPAPAQVAPSPPATGEPAPSSTPASPASSTAPTAVPAQPASPEASVRSSGEGEKGEATLSEIARKKNEGLIPFLLASALGGLFALVMPCVWPMVPVTVNFFVKQGQSKTSGGKATELAITYCLAIIGIFTAVGVLCSFLFSSSFLQTLANNPWLNLTVAAVFLGFGLSLLGLFEIRLPSFLLNASARGESRGGLVGVIFMALTLTITSFTCTFPVVGGLLVMAAGGDFLYPILGLATFATVLALPFFVLALSPGLLARMPRSGDWMNTVKVVGGLIEIGAALKFLNTAEIAWVTPENAFFDAQVVLSAWIVLSAVCGLYLLGVFQTDHDYEEVKIGALRMVIASVFLGMALYMAPALFGRPPQGFIWDRLIVGILPPDSSEFEPRPAQLIAGGGTAPAGEVKASSPDPAQAEREQKSFHGVAWGMSLEQAKEQAAQQKKPILIDFTGVNCANCRLMEKSVLPRADVVTRLREFVTVQLYTDRVPINSITAAQRQELAERNQERQLDLTQEATNPFYVVMTPEGKVVATMGGYNEPKAFVDFLTNALEKSRDAAKVAQASPGR</sequence>
<dbReference type="Pfam" id="PF02683">
    <property type="entry name" value="DsbD_TM"/>
    <property type="match status" value="1"/>
</dbReference>
<feature type="transmembrane region" description="Helical" evidence="7">
    <location>
        <begin position="515"/>
        <end position="539"/>
    </location>
</feature>
<organism evidence="11 12">
    <name type="scientific">Aquisphaera giovannonii</name>
    <dbReference type="NCBI Taxonomy" id="406548"/>
    <lineage>
        <taxon>Bacteria</taxon>
        <taxon>Pseudomonadati</taxon>
        <taxon>Planctomycetota</taxon>
        <taxon>Planctomycetia</taxon>
        <taxon>Isosphaerales</taxon>
        <taxon>Isosphaeraceae</taxon>
        <taxon>Aquisphaera</taxon>
    </lineage>
</organism>
<feature type="transmembrane region" description="Helical" evidence="7">
    <location>
        <begin position="702"/>
        <end position="722"/>
    </location>
</feature>
<dbReference type="SUPFAM" id="SSF52833">
    <property type="entry name" value="Thioredoxin-like"/>
    <property type="match status" value="1"/>
</dbReference>
<feature type="transmembrane region" description="Helical" evidence="7">
    <location>
        <begin position="468"/>
        <end position="494"/>
    </location>
</feature>
<protein>
    <submittedName>
        <fullName evidence="11">Thiol:disulfide interchange protein DsbD</fullName>
        <ecNumber evidence="11">1.8.1.8</ecNumber>
    </submittedName>
</protein>
<dbReference type="PANTHER" id="PTHR32234">
    <property type="entry name" value="THIOL:DISULFIDE INTERCHANGE PROTEIN DSBD"/>
    <property type="match status" value="1"/>
</dbReference>
<evidence type="ECO:0000313" key="11">
    <source>
        <dbReference type="EMBL" id="QEH36409.1"/>
    </source>
</evidence>
<keyword evidence="2 7" id="KW-0812">Transmembrane</keyword>
<reference evidence="11 12" key="1">
    <citation type="submission" date="2019-08" db="EMBL/GenBank/DDBJ databases">
        <title>Deep-cultivation of Planctomycetes and their phenomic and genomic characterization uncovers novel biology.</title>
        <authorList>
            <person name="Wiegand S."/>
            <person name="Jogler M."/>
            <person name="Boedeker C."/>
            <person name="Pinto D."/>
            <person name="Vollmers J."/>
            <person name="Rivas-Marin E."/>
            <person name="Kohn T."/>
            <person name="Peeters S.H."/>
            <person name="Heuer A."/>
            <person name="Rast P."/>
            <person name="Oberbeckmann S."/>
            <person name="Bunk B."/>
            <person name="Jeske O."/>
            <person name="Meyerdierks A."/>
            <person name="Storesund J.E."/>
            <person name="Kallscheuer N."/>
            <person name="Luecker S."/>
            <person name="Lage O.M."/>
            <person name="Pohl T."/>
            <person name="Merkel B.J."/>
            <person name="Hornburger P."/>
            <person name="Mueller R.-W."/>
            <person name="Bruemmer F."/>
            <person name="Labrenz M."/>
            <person name="Spormann A.M."/>
            <person name="Op den Camp H."/>
            <person name="Overmann J."/>
            <person name="Amann R."/>
            <person name="Jetten M.S.M."/>
            <person name="Mascher T."/>
            <person name="Medema M.H."/>
            <person name="Devos D.P."/>
            <person name="Kaster A.-K."/>
            <person name="Ovreas L."/>
            <person name="Rohde M."/>
            <person name="Galperin M.Y."/>
            <person name="Jogler C."/>
        </authorList>
    </citation>
    <scope>NUCLEOTIDE SEQUENCE [LARGE SCALE GENOMIC DNA]</scope>
    <source>
        <strain evidence="11 12">OJF2</strain>
    </source>
</reference>
<dbReference type="EMBL" id="CP042997">
    <property type="protein sequence ID" value="QEH36409.1"/>
    <property type="molecule type" value="Genomic_DNA"/>
</dbReference>
<feature type="transmembrane region" description="Helical" evidence="7">
    <location>
        <begin position="626"/>
        <end position="649"/>
    </location>
</feature>
<evidence type="ECO:0000259" key="9">
    <source>
        <dbReference type="Pfam" id="PF02683"/>
    </source>
</evidence>
<dbReference type="PANTHER" id="PTHR32234:SF0">
    <property type="entry name" value="THIOL:DISULFIDE INTERCHANGE PROTEIN DSBD"/>
    <property type="match status" value="1"/>
</dbReference>
<evidence type="ECO:0000256" key="5">
    <source>
        <dbReference type="ARBA" id="ARBA00023136"/>
    </source>
</evidence>
<dbReference type="GO" id="GO:0045454">
    <property type="term" value="P:cell redox homeostasis"/>
    <property type="evidence" value="ECO:0007669"/>
    <property type="project" value="TreeGrafter"/>
</dbReference>
<dbReference type="Proteomes" id="UP000324233">
    <property type="component" value="Chromosome"/>
</dbReference>
<evidence type="ECO:0000256" key="3">
    <source>
        <dbReference type="ARBA" id="ARBA00022748"/>
    </source>
</evidence>
<dbReference type="KEGG" id="agv:OJF2_49730"/>
<feature type="transmembrane region" description="Helical" evidence="7">
    <location>
        <begin position="592"/>
        <end position="620"/>
    </location>
</feature>
<feature type="signal peptide" evidence="8">
    <location>
        <begin position="1"/>
        <end position="33"/>
    </location>
</feature>
<dbReference type="InterPro" id="IPR028250">
    <property type="entry name" value="DsbDN"/>
</dbReference>
<evidence type="ECO:0000259" key="10">
    <source>
        <dbReference type="Pfam" id="PF11412"/>
    </source>
</evidence>
<dbReference type="Pfam" id="PF11412">
    <property type="entry name" value="DsbD_N"/>
    <property type="match status" value="1"/>
</dbReference>
<dbReference type="Gene3D" id="3.40.30.10">
    <property type="entry name" value="Glutaredoxin"/>
    <property type="match status" value="1"/>
</dbReference>
<feature type="compositionally biased region" description="Pro residues" evidence="6">
    <location>
        <begin position="400"/>
        <end position="412"/>
    </location>
</feature>
<dbReference type="AlphaFoldDB" id="A0A5B9W8D8"/>
<evidence type="ECO:0000313" key="12">
    <source>
        <dbReference type="Proteomes" id="UP000324233"/>
    </source>
</evidence>
<feature type="transmembrane region" description="Helical" evidence="7">
    <location>
        <begin position="551"/>
        <end position="571"/>
    </location>
</feature>
<feature type="chain" id="PRO_5023059463" evidence="8">
    <location>
        <begin position="34"/>
        <end position="960"/>
    </location>
</feature>
<proteinExistence type="predicted"/>
<evidence type="ECO:0000256" key="8">
    <source>
        <dbReference type="SAM" id="SignalP"/>
    </source>
</evidence>
<feature type="compositionally biased region" description="Low complexity" evidence="6">
    <location>
        <begin position="413"/>
        <end position="440"/>
    </location>
</feature>
<accession>A0A5B9W8D8</accession>
<dbReference type="GO" id="GO:0017004">
    <property type="term" value="P:cytochrome complex assembly"/>
    <property type="evidence" value="ECO:0007669"/>
    <property type="project" value="UniProtKB-KW"/>
</dbReference>
<feature type="domain" description="Thiol:disulfide interchange protein DsbD N-terminal" evidence="10">
    <location>
        <begin position="63"/>
        <end position="182"/>
    </location>
</feature>
<feature type="domain" description="Cytochrome C biogenesis protein transmembrane" evidence="9">
    <location>
        <begin position="473"/>
        <end position="683"/>
    </location>
</feature>
<gene>
    <name evidence="11" type="primary">dsbD_2</name>
    <name evidence="11" type="ORF">OJF2_49730</name>
</gene>
<evidence type="ECO:0000256" key="4">
    <source>
        <dbReference type="ARBA" id="ARBA00022989"/>
    </source>
</evidence>
<keyword evidence="3" id="KW-0201">Cytochrome c-type biogenesis</keyword>
<keyword evidence="4 7" id="KW-1133">Transmembrane helix</keyword>
<feature type="region of interest" description="Disordered" evidence="6">
    <location>
        <begin position="792"/>
        <end position="813"/>
    </location>
</feature>
<evidence type="ECO:0000256" key="1">
    <source>
        <dbReference type="ARBA" id="ARBA00004141"/>
    </source>
</evidence>
<feature type="region of interest" description="Disordered" evidence="6">
    <location>
        <begin position="400"/>
        <end position="455"/>
    </location>
</feature>
<keyword evidence="5 7" id="KW-0472">Membrane</keyword>
<feature type="transmembrane region" description="Helical" evidence="7">
    <location>
        <begin position="669"/>
        <end position="690"/>
    </location>
</feature>
<dbReference type="EC" id="1.8.1.8" evidence="11"/>
<dbReference type="GO" id="GO:0016020">
    <property type="term" value="C:membrane"/>
    <property type="evidence" value="ECO:0007669"/>
    <property type="project" value="UniProtKB-SubCell"/>
</dbReference>
<dbReference type="InterPro" id="IPR003834">
    <property type="entry name" value="Cyt_c_assmbl_TM_dom"/>
</dbReference>
<dbReference type="InterPro" id="IPR036249">
    <property type="entry name" value="Thioredoxin-like_sf"/>
</dbReference>
<dbReference type="OrthoDB" id="9811036at2"/>
<name>A0A5B9W8D8_9BACT</name>
<evidence type="ECO:0000256" key="2">
    <source>
        <dbReference type="ARBA" id="ARBA00022692"/>
    </source>
</evidence>